<feature type="transmembrane region" description="Helical" evidence="6">
    <location>
        <begin position="54"/>
        <end position="76"/>
    </location>
</feature>
<feature type="transmembrane region" description="Helical" evidence="6">
    <location>
        <begin position="261"/>
        <end position="282"/>
    </location>
</feature>
<keyword evidence="2" id="KW-1003">Cell membrane</keyword>
<dbReference type="STRING" id="260086.SAMN05216207_103731"/>
<dbReference type="InterPro" id="IPR008457">
    <property type="entry name" value="Cu-R_CopD_dom"/>
</dbReference>
<feature type="transmembrane region" description="Helical" evidence="6">
    <location>
        <begin position="128"/>
        <end position="149"/>
    </location>
</feature>
<dbReference type="GO" id="GO:0006825">
    <property type="term" value="P:copper ion transport"/>
    <property type="evidence" value="ECO:0007669"/>
    <property type="project" value="InterPro"/>
</dbReference>
<gene>
    <name evidence="8" type="ORF">SAMN05216207_103731</name>
</gene>
<keyword evidence="4 6" id="KW-1133">Transmembrane helix</keyword>
<feature type="transmembrane region" description="Helical" evidence="6">
    <location>
        <begin position="161"/>
        <end position="182"/>
    </location>
</feature>
<dbReference type="PANTHER" id="PTHR34820">
    <property type="entry name" value="INNER MEMBRANE PROTEIN YEBZ"/>
    <property type="match status" value="1"/>
</dbReference>
<feature type="transmembrane region" description="Helical" evidence="6">
    <location>
        <begin position="194"/>
        <end position="216"/>
    </location>
</feature>
<evidence type="ECO:0000256" key="2">
    <source>
        <dbReference type="ARBA" id="ARBA00022475"/>
    </source>
</evidence>
<evidence type="ECO:0000256" key="3">
    <source>
        <dbReference type="ARBA" id="ARBA00022692"/>
    </source>
</evidence>
<reference evidence="8 9" key="1">
    <citation type="submission" date="2016-10" db="EMBL/GenBank/DDBJ databases">
        <authorList>
            <person name="de Groot N.N."/>
        </authorList>
    </citation>
    <scope>NUCLEOTIDE SEQUENCE [LARGE SCALE GENOMIC DNA]</scope>
    <source>
        <strain evidence="8 9">CGMCC 4.1877</strain>
    </source>
</reference>
<keyword evidence="5 6" id="KW-0472">Membrane</keyword>
<evidence type="ECO:0000313" key="8">
    <source>
        <dbReference type="EMBL" id="SFO22133.1"/>
    </source>
</evidence>
<dbReference type="Proteomes" id="UP000199614">
    <property type="component" value="Unassembled WGS sequence"/>
</dbReference>
<name>A0A1I5FES9_PSUAM</name>
<evidence type="ECO:0000259" key="7">
    <source>
        <dbReference type="Pfam" id="PF05425"/>
    </source>
</evidence>
<sequence>MLTGGIGPGGLGPDLARTLARAVADLAALAVAGAALAAVLAPGRVPGADRVPPVAVPVWFAALLVDAVARGALLAGVPLTAVAAGDVTGYLTGFRAGQGLLLAGVVVLVLAGAVAGRPVRPGRGSGPPLLVLALTLAAAAAPAATGHAAASARAVLAVPGVVLHVVAALLWVGGLGAMLVLARDGAVLRAALPRFSRLAAVSIVVLAVSGLLAATARLASPVDVVTTAYGGVVLAKAGLLAGAGALGLLTRRRLQAGRLPVLAWAAAEIVLLAAAVGAAATLTHTA</sequence>
<protein>
    <submittedName>
        <fullName evidence="8">Putative copper resistance protein D</fullName>
    </submittedName>
</protein>
<dbReference type="EMBL" id="FOUY01000037">
    <property type="protein sequence ID" value="SFO22133.1"/>
    <property type="molecule type" value="Genomic_DNA"/>
</dbReference>
<evidence type="ECO:0000256" key="1">
    <source>
        <dbReference type="ARBA" id="ARBA00004651"/>
    </source>
</evidence>
<feature type="transmembrane region" description="Helical" evidence="6">
    <location>
        <begin position="96"/>
        <end position="116"/>
    </location>
</feature>
<keyword evidence="3 6" id="KW-0812">Transmembrane</keyword>
<keyword evidence="9" id="KW-1185">Reference proteome</keyword>
<dbReference type="GO" id="GO:0005886">
    <property type="term" value="C:plasma membrane"/>
    <property type="evidence" value="ECO:0007669"/>
    <property type="project" value="UniProtKB-SubCell"/>
</dbReference>
<feature type="transmembrane region" description="Helical" evidence="6">
    <location>
        <begin position="228"/>
        <end position="249"/>
    </location>
</feature>
<evidence type="ECO:0000313" key="9">
    <source>
        <dbReference type="Proteomes" id="UP000199614"/>
    </source>
</evidence>
<dbReference type="AlphaFoldDB" id="A0A1I5FES9"/>
<dbReference type="Pfam" id="PF05425">
    <property type="entry name" value="CopD"/>
    <property type="match status" value="1"/>
</dbReference>
<feature type="domain" description="Copper resistance protein D" evidence="7">
    <location>
        <begin position="190"/>
        <end position="282"/>
    </location>
</feature>
<evidence type="ECO:0000256" key="5">
    <source>
        <dbReference type="ARBA" id="ARBA00023136"/>
    </source>
</evidence>
<dbReference type="PANTHER" id="PTHR34820:SF4">
    <property type="entry name" value="INNER MEMBRANE PROTEIN YEBZ"/>
    <property type="match status" value="1"/>
</dbReference>
<organism evidence="8 9">
    <name type="scientific">Pseudonocardia ammonioxydans</name>
    <dbReference type="NCBI Taxonomy" id="260086"/>
    <lineage>
        <taxon>Bacteria</taxon>
        <taxon>Bacillati</taxon>
        <taxon>Actinomycetota</taxon>
        <taxon>Actinomycetes</taxon>
        <taxon>Pseudonocardiales</taxon>
        <taxon>Pseudonocardiaceae</taxon>
        <taxon>Pseudonocardia</taxon>
    </lineage>
</organism>
<feature type="transmembrane region" description="Helical" evidence="6">
    <location>
        <begin position="20"/>
        <end position="42"/>
    </location>
</feature>
<evidence type="ECO:0000256" key="6">
    <source>
        <dbReference type="SAM" id="Phobius"/>
    </source>
</evidence>
<dbReference type="InterPro" id="IPR032694">
    <property type="entry name" value="CopC/D"/>
</dbReference>
<comment type="subcellular location">
    <subcellularLocation>
        <location evidence="1">Cell membrane</location>
        <topology evidence="1">Multi-pass membrane protein</topology>
    </subcellularLocation>
</comment>
<evidence type="ECO:0000256" key="4">
    <source>
        <dbReference type="ARBA" id="ARBA00022989"/>
    </source>
</evidence>
<proteinExistence type="predicted"/>
<accession>A0A1I5FES9</accession>